<organism evidence="1">
    <name type="scientific">uncultured proteobacterium DelRiverFos06H03</name>
    <dbReference type="NCBI Taxonomy" id="311783"/>
    <lineage>
        <taxon>Bacteria</taxon>
        <taxon>Pseudomonadati</taxon>
        <taxon>Pseudomonadota</taxon>
        <taxon>environmental samples</taxon>
    </lineage>
</organism>
<protein>
    <submittedName>
        <fullName evidence="1">Uncharacterized protein</fullName>
    </submittedName>
</protein>
<sequence length="39" mass="4415">MSPAMGICCRIARLIHKEGSCKMTTQMPLPHLFFYCTPT</sequence>
<dbReference type="EMBL" id="AY912082">
    <property type="protein sequence ID" value="AAX48213.1"/>
    <property type="molecule type" value="Genomic_DNA"/>
</dbReference>
<reference evidence="1" key="1">
    <citation type="journal article" date="2005" name="Environ. Microbiol.">
        <title>Aerobic anoxygenic photosynthesis genes and operons in uncultured bacteria in the Delaware River.</title>
        <authorList>
            <person name="Waidner L.A."/>
            <person name="Kirchman D.L."/>
        </authorList>
    </citation>
    <scope>NUCLEOTIDE SEQUENCE</scope>
</reference>
<name>Q58PL9_9PROT</name>
<proteinExistence type="predicted"/>
<dbReference type="AlphaFoldDB" id="Q58PL9"/>
<accession>Q58PL9</accession>
<gene>
    <name evidence="1" type="ORF">DelRiverFos06H03.32</name>
</gene>
<evidence type="ECO:0000313" key="1">
    <source>
        <dbReference type="EMBL" id="AAX48213.1"/>
    </source>
</evidence>